<accession>A0A644WUV6</accession>
<dbReference type="InterPro" id="IPR021243">
    <property type="entry name" value="DUF2804"/>
</dbReference>
<reference evidence="1" key="1">
    <citation type="submission" date="2019-08" db="EMBL/GenBank/DDBJ databases">
        <authorList>
            <person name="Kucharzyk K."/>
            <person name="Murdoch R.W."/>
            <person name="Higgins S."/>
            <person name="Loffler F."/>
        </authorList>
    </citation>
    <scope>NUCLEOTIDE SEQUENCE</scope>
</reference>
<name>A0A644WUV6_9ZZZZ</name>
<protein>
    <recommendedName>
        <fullName evidence="2">DUF2804 domain-containing protein</fullName>
    </recommendedName>
</protein>
<evidence type="ECO:0000313" key="1">
    <source>
        <dbReference type="EMBL" id="MPM07381.1"/>
    </source>
</evidence>
<dbReference type="AlphaFoldDB" id="A0A644WUV6"/>
<dbReference type="EMBL" id="VSSQ01001329">
    <property type="protein sequence ID" value="MPM07381.1"/>
    <property type="molecule type" value="Genomic_DNA"/>
</dbReference>
<dbReference type="PANTHER" id="PTHR35868">
    <property type="entry name" value="DUF2804 DOMAIN-CONTAINING PROTEIN-RELATED"/>
    <property type="match status" value="1"/>
</dbReference>
<dbReference type="Pfam" id="PF10974">
    <property type="entry name" value="DUF2804"/>
    <property type="match status" value="1"/>
</dbReference>
<sequence length="346" mass="39140">MQTEIRQVQALLDKKGHIIQEGWARHPYWKYDRSMVKGGALAIKEWDYYAIINQQKGYAVTATISDLGYAALFALSYIDFNAAKVSQTDALTFFPRGSIGLAPSSTEDSQVSWANKNLRLAFIKRGRERHIMAACPTLELPDGSVGLDYDITLTEAEGAQSLNIATSWKENRKAFYLNEKINCLKATGTIRRGMETEQLLLGEAWGVLDWGRGRWTYQNTWYWASASGLLENIPFGLNLGYGFSDRSPASENAVIYNNCIHKLGEVVFSFDQDNFLNPWTVRDAEGRLNLVFDPLVDRSSKTNFLVIKSDQHQVFGYFSGTCILDDGTLLQFDRLSGFAEQVYNRW</sequence>
<gene>
    <name evidence="1" type="ORF">SDC9_53687</name>
</gene>
<evidence type="ECO:0008006" key="2">
    <source>
        <dbReference type="Google" id="ProtNLM"/>
    </source>
</evidence>
<comment type="caution">
    <text evidence="1">The sequence shown here is derived from an EMBL/GenBank/DDBJ whole genome shotgun (WGS) entry which is preliminary data.</text>
</comment>
<proteinExistence type="predicted"/>
<dbReference type="PANTHER" id="PTHR35868:SF3">
    <property type="entry name" value="DUF2804 DOMAIN-CONTAINING PROTEIN"/>
    <property type="match status" value="1"/>
</dbReference>
<organism evidence="1">
    <name type="scientific">bioreactor metagenome</name>
    <dbReference type="NCBI Taxonomy" id="1076179"/>
    <lineage>
        <taxon>unclassified sequences</taxon>
        <taxon>metagenomes</taxon>
        <taxon>ecological metagenomes</taxon>
    </lineage>
</organism>